<evidence type="ECO:0000313" key="1">
    <source>
        <dbReference type="EMBL" id="KAL3789845.1"/>
    </source>
</evidence>
<keyword evidence="2" id="KW-1185">Reference proteome</keyword>
<dbReference type="Proteomes" id="UP001530315">
    <property type="component" value="Unassembled WGS sequence"/>
</dbReference>
<dbReference type="EMBL" id="JALLAZ020000667">
    <property type="protein sequence ID" value="KAL3789845.1"/>
    <property type="molecule type" value="Genomic_DNA"/>
</dbReference>
<organism evidence="1 2">
    <name type="scientific">Stephanodiscus triporus</name>
    <dbReference type="NCBI Taxonomy" id="2934178"/>
    <lineage>
        <taxon>Eukaryota</taxon>
        <taxon>Sar</taxon>
        <taxon>Stramenopiles</taxon>
        <taxon>Ochrophyta</taxon>
        <taxon>Bacillariophyta</taxon>
        <taxon>Coscinodiscophyceae</taxon>
        <taxon>Thalassiosirophycidae</taxon>
        <taxon>Stephanodiscales</taxon>
        <taxon>Stephanodiscaceae</taxon>
        <taxon>Stephanodiscus</taxon>
    </lineage>
</organism>
<protein>
    <recommendedName>
        <fullName evidence="3">Cysteine dioxygenase</fullName>
    </recommendedName>
</protein>
<dbReference type="AlphaFoldDB" id="A0ABD3PPB9"/>
<accession>A0ABD3PPB9</accession>
<evidence type="ECO:0008006" key="3">
    <source>
        <dbReference type="Google" id="ProtNLM"/>
    </source>
</evidence>
<gene>
    <name evidence="1" type="ORF">ACHAW5_010975</name>
</gene>
<name>A0ABD3PPB9_9STRA</name>
<sequence length="107" mass="11733">MHLARHGEANGKISNVPWHKDNNALEITLNDNYDGGHVLHLNETGVYKTKACAGFVTAHTNDIVHGVTYMPNGVKYMLILKQNFGRPDKVGVVRLSMQMVSSMADGA</sequence>
<reference evidence="1 2" key="1">
    <citation type="submission" date="2024-10" db="EMBL/GenBank/DDBJ databases">
        <title>Updated reference genomes for cyclostephanoid diatoms.</title>
        <authorList>
            <person name="Roberts W.R."/>
            <person name="Alverson A.J."/>
        </authorList>
    </citation>
    <scope>NUCLEOTIDE SEQUENCE [LARGE SCALE GENOMIC DNA]</scope>
    <source>
        <strain evidence="1 2">AJA276-08</strain>
    </source>
</reference>
<proteinExistence type="predicted"/>
<evidence type="ECO:0000313" key="2">
    <source>
        <dbReference type="Proteomes" id="UP001530315"/>
    </source>
</evidence>
<comment type="caution">
    <text evidence="1">The sequence shown here is derived from an EMBL/GenBank/DDBJ whole genome shotgun (WGS) entry which is preliminary data.</text>
</comment>